<feature type="domain" description="DDH" evidence="6">
    <location>
        <begin position="96"/>
        <end position="243"/>
    </location>
</feature>
<dbReference type="AlphaFoldDB" id="A0A420WKG0"/>
<dbReference type="GO" id="GO:0008409">
    <property type="term" value="F:5'-3' exonuclease activity"/>
    <property type="evidence" value="ECO:0007669"/>
    <property type="project" value="InterPro"/>
</dbReference>
<dbReference type="SUPFAM" id="SSF64182">
    <property type="entry name" value="DHH phosphoesterases"/>
    <property type="match status" value="1"/>
</dbReference>
<dbReference type="Gene3D" id="3.10.310.30">
    <property type="match status" value="1"/>
</dbReference>
<proteinExistence type="inferred from homology"/>
<dbReference type="Gene3D" id="3.90.1640.30">
    <property type="match status" value="1"/>
</dbReference>
<sequence length="593" mass="63451">MDNTNLSKTALLGVSQSVRKQSWVYRAEEAEVETLLKSTDIPALTARLLAGRGIGPEEVAKFLSPRLRDAMPDPSTLKDMDETVQIIFRAITEKRNVCVFADYDVDGGTSASQLLRWAKGMDQTWSLYVPDRLLEGYGPSVAAFDKLKLSGIELVITVDCGAAAHEALSHATDIGLEVVVIDHHLMDESRPRAKAIVNPNRHDDESGLGNLAAAGVCFMTVVALNREARRRGLRVPVKALDLLGLAALGTVCDVVPLVGLNRAIVSQGLKVLSQQNMAGIEALADIAGLTPPFTTRDAGFGFGPRINAGGRIGVSHMGAELLSTENAQLAYSHAAELDQVNKERRAIQNQIQTEAMQEAEKVDIDNSIIIVSMENWHPGIIGIVAGRIKDRFNKPCLVIGVDKDGVGKGSGRSIKGVNLGAALSKAKSAGLLLSGGGHEMAGGLTVSESKIVPFTKFMQAELAEAVREAQKHQRLKVDAIIHPKAVNLDSLSILNEVAPFGAGNPSPVFVLSDVIIDYAERIKGGPHIRLQIKSRDGSSLRAMAFGADDSGLSESLLTGGNQPVHIAGQIKRNEWNGRVSADFHILDIARAEP</sequence>
<dbReference type="RefSeq" id="WP_121099188.1">
    <property type="nucleotide sequence ID" value="NZ_RBII01000001.1"/>
</dbReference>
<dbReference type="Proteomes" id="UP000282211">
    <property type="component" value="Unassembled WGS sequence"/>
</dbReference>
<dbReference type="InterPro" id="IPR041122">
    <property type="entry name" value="RecJ_OB"/>
</dbReference>
<evidence type="ECO:0000259" key="8">
    <source>
        <dbReference type="Pfam" id="PF17768"/>
    </source>
</evidence>
<dbReference type="InParanoid" id="A0A420WKG0"/>
<feature type="domain" description="RecJ OB" evidence="8">
    <location>
        <begin position="477"/>
        <end position="587"/>
    </location>
</feature>
<dbReference type="PANTHER" id="PTHR30255">
    <property type="entry name" value="SINGLE-STRANDED-DNA-SPECIFIC EXONUCLEASE RECJ"/>
    <property type="match status" value="1"/>
</dbReference>
<gene>
    <name evidence="9" type="ORF">DES40_0731</name>
</gene>
<keyword evidence="5 9" id="KW-0269">Exonuclease</keyword>
<accession>A0A420WKG0</accession>
<dbReference type="FunCoup" id="A0A420WKG0">
    <property type="interactions" value="352"/>
</dbReference>
<name>A0A420WKG0_9PROT</name>
<keyword evidence="3" id="KW-0540">Nuclease</keyword>
<evidence type="ECO:0000259" key="6">
    <source>
        <dbReference type="Pfam" id="PF01368"/>
    </source>
</evidence>
<dbReference type="Pfam" id="PF01368">
    <property type="entry name" value="DHH"/>
    <property type="match status" value="1"/>
</dbReference>
<comment type="similarity">
    <text evidence="1">Belongs to the RecJ family.</text>
</comment>
<evidence type="ECO:0000313" key="10">
    <source>
        <dbReference type="Proteomes" id="UP000282211"/>
    </source>
</evidence>
<dbReference type="PANTHER" id="PTHR30255:SF2">
    <property type="entry name" value="SINGLE-STRANDED-DNA-SPECIFIC EXONUCLEASE RECJ"/>
    <property type="match status" value="1"/>
</dbReference>
<dbReference type="InterPro" id="IPR051673">
    <property type="entry name" value="SSDNA_exonuclease_RecJ"/>
</dbReference>
<dbReference type="GO" id="GO:0006281">
    <property type="term" value="P:DNA repair"/>
    <property type="evidence" value="ECO:0007669"/>
    <property type="project" value="InterPro"/>
</dbReference>
<feature type="domain" description="DHHA1" evidence="7">
    <location>
        <begin position="366"/>
        <end position="463"/>
    </location>
</feature>
<dbReference type="InterPro" id="IPR001667">
    <property type="entry name" value="DDH_dom"/>
</dbReference>
<dbReference type="GO" id="GO:0006310">
    <property type="term" value="P:DNA recombination"/>
    <property type="evidence" value="ECO:0007669"/>
    <property type="project" value="InterPro"/>
</dbReference>
<keyword evidence="4" id="KW-0378">Hydrolase</keyword>
<dbReference type="NCBIfam" id="TIGR00644">
    <property type="entry name" value="recJ"/>
    <property type="match status" value="1"/>
</dbReference>
<comment type="caution">
    <text evidence="9">The sequence shown here is derived from an EMBL/GenBank/DDBJ whole genome shotgun (WGS) entry which is preliminary data.</text>
</comment>
<dbReference type="InterPro" id="IPR004610">
    <property type="entry name" value="RecJ"/>
</dbReference>
<dbReference type="OrthoDB" id="9809852at2"/>
<evidence type="ECO:0000256" key="3">
    <source>
        <dbReference type="ARBA" id="ARBA00022722"/>
    </source>
</evidence>
<dbReference type="InterPro" id="IPR003156">
    <property type="entry name" value="DHHA1_dom"/>
</dbReference>
<evidence type="ECO:0000259" key="7">
    <source>
        <dbReference type="Pfam" id="PF02272"/>
    </source>
</evidence>
<protein>
    <recommendedName>
        <fullName evidence="2">Single-stranded-DNA-specific exonuclease RecJ</fullName>
    </recommendedName>
</protein>
<organism evidence="9 10">
    <name type="scientific">Litorimonas taeanensis</name>
    <dbReference type="NCBI Taxonomy" id="568099"/>
    <lineage>
        <taxon>Bacteria</taxon>
        <taxon>Pseudomonadati</taxon>
        <taxon>Pseudomonadota</taxon>
        <taxon>Alphaproteobacteria</taxon>
        <taxon>Maricaulales</taxon>
        <taxon>Robiginitomaculaceae</taxon>
    </lineage>
</organism>
<keyword evidence="10" id="KW-1185">Reference proteome</keyword>
<dbReference type="InterPro" id="IPR038763">
    <property type="entry name" value="DHH_sf"/>
</dbReference>
<dbReference type="Pfam" id="PF02272">
    <property type="entry name" value="DHHA1"/>
    <property type="match status" value="1"/>
</dbReference>
<evidence type="ECO:0000313" key="9">
    <source>
        <dbReference type="EMBL" id="RKQ71412.1"/>
    </source>
</evidence>
<dbReference type="EMBL" id="RBII01000001">
    <property type="protein sequence ID" value="RKQ71412.1"/>
    <property type="molecule type" value="Genomic_DNA"/>
</dbReference>
<reference evidence="9 10" key="1">
    <citation type="submission" date="2018-10" db="EMBL/GenBank/DDBJ databases">
        <title>Genomic Encyclopedia of Type Strains, Phase IV (KMG-IV): sequencing the most valuable type-strain genomes for metagenomic binning, comparative biology and taxonomic classification.</title>
        <authorList>
            <person name="Goeker M."/>
        </authorList>
    </citation>
    <scope>NUCLEOTIDE SEQUENCE [LARGE SCALE GENOMIC DNA]</scope>
    <source>
        <strain evidence="9 10">DSM 22008</strain>
    </source>
</reference>
<evidence type="ECO:0000256" key="2">
    <source>
        <dbReference type="ARBA" id="ARBA00019841"/>
    </source>
</evidence>
<evidence type="ECO:0000256" key="4">
    <source>
        <dbReference type="ARBA" id="ARBA00022801"/>
    </source>
</evidence>
<dbReference type="Pfam" id="PF17768">
    <property type="entry name" value="RecJ_OB"/>
    <property type="match status" value="1"/>
</dbReference>
<evidence type="ECO:0000256" key="1">
    <source>
        <dbReference type="ARBA" id="ARBA00005915"/>
    </source>
</evidence>
<evidence type="ECO:0000256" key="5">
    <source>
        <dbReference type="ARBA" id="ARBA00022839"/>
    </source>
</evidence>
<dbReference type="GO" id="GO:0003676">
    <property type="term" value="F:nucleic acid binding"/>
    <property type="evidence" value="ECO:0007669"/>
    <property type="project" value="InterPro"/>
</dbReference>